<keyword evidence="5 7" id="KW-1133">Transmembrane helix</keyword>
<evidence type="ECO:0000256" key="2">
    <source>
        <dbReference type="ARBA" id="ARBA00022448"/>
    </source>
</evidence>
<evidence type="ECO:0000256" key="7">
    <source>
        <dbReference type="RuleBase" id="RU363032"/>
    </source>
</evidence>
<evidence type="ECO:0000256" key="4">
    <source>
        <dbReference type="ARBA" id="ARBA00022692"/>
    </source>
</evidence>
<feature type="domain" description="ABC transmembrane type-1" evidence="8">
    <location>
        <begin position="82"/>
        <end position="265"/>
    </location>
</feature>
<sequence length="273" mass="29807">MSLYDKIFPPRKIVLSSGKTVFRPASRLPLIALILVFLTVLSVKITGFDMRVLLERGNQFFVILGMMVPPAFSYSSQVWKPLFDTIKMSLLGTVVGAVLVIPFAMAASTNIIKSPAVVSIMRLFLSIVRTLPTLVTALIATYVFGLGTLAGTTAIAVFTFAYMGKILYEEIETADMGAFEAMEAIGATKVRAFVSAIIPQVLPSYISNGLFCFEGNVRYAAILGYVGAGGLGLILNEKLGWREYPSVGMILIMLFVAVFLIESVSRYCRRKLV</sequence>
<dbReference type="PANTHER" id="PTHR30043">
    <property type="entry name" value="PHOSPHONATES TRANSPORT SYSTEM PERMEASE PROTEIN"/>
    <property type="match status" value="1"/>
</dbReference>
<evidence type="ECO:0000313" key="9">
    <source>
        <dbReference type="EMBL" id="KEZ88998.1"/>
    </source>
</evidence>
<keyword evidence="6 7" id="KW-0472">Membrane</keyword>
<dbReference type="OrthoDB" id="8557224at2"/>
<dbReference type="GO" id="GO:0005886">
    <property type="term" value="C:plasma membrane"/>
    <property type="evidence" value="ECO:0007669"/>
    <property type="project" value="UniProtKB-SubCell"/>
</dbReference>
<comment type="subcellular location">
    <subcellularLocation>
        <location evidence="1 7">Cell membrane</location>
        <topology evidence="1 7">Multi-pass membrane protein</topology>
    </subcellularLocation>
</comment>
<keyword evidence="2 7" id="KW-0813">Transport</keyword>
<dbReference type="InterPro" id="IPR005769">
    <property type="entry name" value="PhnE/PtxC"/>
</dbReference>
<comment type="similarity">
    <text evidence="7">Belongs to the binding-protein-dependent transport system permease family.</text>
</comment>
<protein>
    <submittedName>
        <fullName evidence="9">Phosphonate ABC transporter permease</fullName>
    </submittedName>
</protein>
<keyword evidence="3" id="KW-1003">Cell membrane</keyword>
<evidence type="ECO:0000256" key="3">
    <source>
        <dbReference type="ARBA" id="ARBA00022475"/>
    </source>
</evidence>
<evidence type="ECO:0000256" key="1">
    <source>
        <dbReference type="ARBA" id="ARBA00004651"/>
    </source>
</evidence>
<dbReference type="PANTHER" id="PTHR30043:SF1">
    <property type="entry name" value="ABC TRANSPORT SYSTEM PERMEASE PROTEIN P69"/>
    <property type="match status" value="1"/>
</dbReference>
<feature type="transmembrane region" description="Helical" evidence="7">
    <location>
        <begin position="247"/>
        <end position="268"/>
    </location>
</feature>
<dbReference type="Pfam" id="PF00528">
    <property type="entry name" value="BPD_transp_1"/>
    <property type="match status" value="1"/>
</dbReference>
<keyword evidence="4 7" id="KW-0812">Transmembrane</keyword>
<evidence type="ECO:0000259" key="8">
    <source>
        <dbReference type="PROSITE" id="PS50928"/>
    </source>
</evidence>
<feature type="transmembrane region" description="Helical" evidence="7">
    <location>
        <begin position="91"/>
        <end position="111"/>
    </location>
</feature>
<dbReference type="RefSeq" id="WP_038283357.1">
    <property type="nucleotide sequence ID" value="NZ_JPME01000022.1"/>
</dbReference>
<keyword evidence="10" id="KW-1185">Reference proteome</keyword>
<dbReference type="InterPro" id="IPR035906">
    <property type="entry name" value="MetI-like_sf"/>
</dbReference>
<dbReference type="GO" id="GO:0015416">
    <property type="term" value="F:ABC-type phosphonate transporter activity"/>
    <property type="evidence" value="ECO:0007669"/>
    <property type="project" value="InterPro"/>
</dbReference>
<feature type="transmembrane region" description="Helical" evidence="7">
    <location>
        <begin position="217"/>
        <end position="235"/>
    </location>
</feature>
<feature type="transmembrane region" description="Helical" evidence="7">
    <location>
        <begin position="123"/>
        <end position="143"/>
    </location>
</feature>
<dbReference type="PROSITE" id="PS50928">
    <property type="entry name" value="ABC_TM1"/>
    <property type="match status" value="1"/>
</dbReference>
<feature type="transmembrane region" description="Helical" evidence="7">
    <location>
        <begin position="28"/>
        <end position="48"/>
    </location>
</feature>
<feature type="transmembrane region" description="Helical" evidence="7">
    <location>
        <begin position="149"/>
        <end position="168"/>
    </location>
</feature>
<evidence type="ECO:0000256" key="5">
    <source>
        <dbReference type="ARBA" id="ARBA00022989"/>
    </source>
</evidence>
<dbReference type="NCBIfam" id="TIGR01097">
    <property type="entry name" value="PhnE"/>
    <property type="match status" value="1"/>
</dbReference>
<evidence type="ECO:0000313" key="10">
    <source>
        <dbReference type="Proteomes" id="UP000028525"/>
    </source>
</evidence>
<dbReference type="CDD" id="cd06261">
    <property type="entry name" value="TM_PBP2"/>
    <property type="match status" value="1"/>
</dbReference>
<accession>A0A084JJ64</accession>
<dbReference type="Proteomes" id="UP000028525">
    <property type="component" value="Unassembled WGS sequence"/>
</dbReference>
<dbReference type="EMBL" id="JPME01000022">
    <property type="protein sequence ID" value="KEZ88998.1"/>
    <property type="molecule type" value="Genomic_DNA"/>
</dbReference>
<proteinExistence type="inferred from homology"/>
<name>A0A084JJ64_9FIRM</name>
<dbReference type="Gene3D" id="1.10.3720.10">
    <property type="entry name" value="MetI-like"/>
    <property type="match status" value="1"/>
</dbReference>
<reference evidence="9 10" key="1">
    <citation type="submission" date="2014-07" db="EMBL/GenBank/DDBJ databases">
        <title>Draft genome of Clostridium celerecrescens 152B isolated from sediments associated with methane hydrate from Krishna Godavari basin.</title>
        <authorList>
            <person name="Honkalas V.S."/>
            <person name="Dabir A.P."/>
            <person name="Arora P."/>
            <person name="Dhakephalkar P.K."/>
        </authorList>
    </citation>
    <scope>NUCLEOTIDE SEQUENCE [LARGE SCALE GENOMIC DNA]</scope>
    <source>
        <strain evidence="9 10">152B</strain>
    </source>
</reference>
<gene>
    <name evidence="9" type="ORF">IO98_17800</name>
</gene>
<evidence type="ECO:0000256" key="6">
    <source>
        <dbReference type="ARBA" id="ARBA00023136"/>
    </source>
</evidence>
<dbReference type="STRING" id="29354.IO98_17800"/>
<organism evidence="9 10">
    <name type="scientific">Lacrimispora celerecrescens</name>
    <dbReference type="NCBI Taxonomy" id="29354"/>
    <lineage>
        <taxon>Bacteria</taxon>
        <taxon>Bacillati</taxon>
        <taxon>Bacillota</taxon>
        <taxon>Clostridia</taxon>
        <taxon>Lachnospirales</taxon>
        <taxon>Lachnospiraceae</taxon>
        <taxon>Lacrimispora</taxon>
    </lineage>
</organism>
<dbReference type="AlphaFoldDB" id="A0A084JJ64"/>
<feature type="transmembrane region" description="Helical" evidence="7">
    <location>
        <begin position="60"/>
        <end position="79"/>
    </location>
</feature>
<dbReference type="SUPFAM" id="SSF161098">
    <property type="entry name" value="MetI-like"/>
    <property type="match status" value="1"/>
</dbReference>
<dbReference type="InterPro" id="IPR000515">
    <property type="entry name" value="MetI-like"/>
</dbReference>
<comment type="caution">
    <text evidence="9">The sequence shown here is derived from an EMBL/GenBank/DDBJ whole genome shotgun (WGS) entry which is preliminary data.</text>
</comment>